<evidence type="ECO:0000256" key="8">
    <source>
        <dbReference type="ARBA" id="ARBA00023264"/>
    </source>
</evidence>
<reference evidence="10" key="2">
    <citation type="submission" date="2021-04" db="EMBL/GenBank/DDBJ databases">
        <authorList>
            <person name="Gilroy R."/>
        </authorList>
    </citation>
    <scope>NUCLEOTIDE SEQUENCE</scope>
    <source>
        <strain evidence="10">ChiGjej4B4-12881</strain>
    </source>
</reference>
<keyword evidence="7" id="KW-0594">Phospholipid biosynthesis</keyword>
<dbReference type="SUPFAM" id="SSF111331">
    <property type="entry name" value="NAD kinase/diacylglycerol kinase-like"/>
    <property type="match status" value="1"/>
</dbReference>
<dbReference type="AlphaFoldDB" id="A0A9D1W3X8"/>
<comment type="cofactor">
    <cofactor evidence="1">
        <name>Mg(2+)</name>
        <dbReference type="ChEBI" id="CHEBI:18420"/>
    </cofactor>
</comment>
<evidence type="ECO:0000256" key="3">
    <source>
        <dbReference type="ARBA" id="ARBA00022679"/>
    </source>
</evidence>
<comment type="caution">
    <text evidence="10">The sequence shown here is derived from an EMBL/GenBank/DDBJ whole genome shotgun (WGS) entry which is preliminary data.</text>
</comment>
<evidence type="ECO:0000256" key="1">
    <source>
        <dbReference type="ARBA" id="ARBA00001946"/>
    </source>
</evidence>
<evidence type="ECO:0000313" key="11">
    <source>
        <dbReference type="Proteomes" id="UP000886780"/>
    </source>
</evidence>
<evidence type="ECO:0000313" key="10">
    <source>
        <dbReference type="EMBL" id="HIX51949.1"/>
    </source>
</evidence>
<dbReference type="EMBL" id="DXEU01000068">
    <property type="protein sequence ID" value="HIX51949.1"/>
    <property type="molecule type" value="Genomic_DNA"/>
</dbReference>
<feature type="domain" description="DAGKc" evidence="9">
    <location>
        <begin position="1"/>
        <end position="130"/>
    </location>
</feature>
<evidence type="ECO:0000256" key="2">
    <source>
        <dbReference type="ARBA" id="ARBA00005983"/>
    </source>
</evidence>
<dbReference type="GO" id="GO:0005524">
    <property type="term" value="F:ATP binding"/>
    <property type="evidence" value="ECO:0007669"/>
    <property type="project" value="UniProtKB-KW"/>
</dbReference>
<evidence type="ECO:0000256" key="7">
    <source>
        <dbReference type="ARBA" id="ARBA00023209"/>
    </source>
</evidence>
<protein>
    <submittedName>
        <fullName evidence="10">Diacylglycerol kinase family lipid kinase</fullName>
    </submittedName>
</protein>
<accession>A0A9D1W3X8</accession>
<evidence type="ECO:0000256" key="6">
    <source>
        <dbReference type="ARBA" id="ARBA00022840"/>
    </source>
</evidence>
<dbReference type="GO" id="GO:0016301">
    <property type="term" value="F:kinase activity"/>
    <property type="evidence" value="ECO:0007669"/>
    <property type="project" value="UniProtKB-KW"/>
</dbReference>
<dbReference type="InterPro" id="IPR045540">
    <property type="entry name" value="YegS/DAGK_C"/>
</dbReference>
<keyword evidence="6" id="KW-0067">ATP-binding</keyword>
<comment type="similarity">
    <text evidence="2">Belongs to the diacylglycerol/lipid kinase family.</text>
</comment>
<gene>
    <name evidence="10" type="ORF">IAA28_03990</name>
</gene>
<dbReference type="Gene3D" id="3.40.50.10330">
    <property type="entry name" value="Probable inorganic polyphosphate/atp-NAD kinase, domain 1"/>
    <property type="match status" value="1"/>
</dbReference>
<dbReference type="PANTHER" id="PTHR12358:SF54">
    <property type="entry name" value="SPHINGOSINE KINASE RELATED PROTEIN"/>
    <property type="match status" value="1"/>
</dbReference>
<keyword evidence="4" id="KW-0547">Nucleotide-binding</keyword>
<evidence type="ECO:0000256" key="5">
    <source>
        <dbReference type="ARBA" id="ARBA00022777"/>
    </source>
</evidence>
<keyword evidence="7" id="KW-0443">Lipid metabolism</keyword>
<keyword evidence="8" id="KW-1208">Phospholipid metabolism</keyword>
<reference evidence="10" key="1">
    <citation type="journal article" date="2021" name="PeerJ">
        <title>Extensive microbial diversity within the chicken gut microbiome revealed by metagenomics and culture.</title>
        <authorList>
            <person name="Gilroy R."/>
            <person name="Ravi A."/>
            <person name="Getino M."/>
            <person name="Pursley I."/>
            <person name="Horton D.L."/>
            <person name="Alikhan N.F."/>
            <person name="Baker D."/>
            <person name="Gharbi K."/>
            <person name="Hall N."/>
            <person name="Watson M."/>
            <person name="Adriaenssens E.M."/>
            <person name="Foster-Nyarko E."/>
            <person name="Jarju S."/>
            <person name="Secka A."/>
            <person name="Antonio M."/>
            <person name="Oren A."/>
            <person name="Chaudhuri R.R."/>
            <person name="La Ragione R."/>
            <person name="Hildebrand F."/>
            <person name="Pallen M.J."/>
        </authorList>
    </citation>
    <scope>NUCLEOTIDE SEQUENCE</scope>
    <source>
        <strain evidence="10">ChiGjej4B4-12881</strain>
    </source>
</reference>
<dbReference type="PROSITE" id="PS50146">
    <property type="entry name" value="DAGK"/>
    <property type="match status" value="1"/>
</dbReference>
<keyword evidence="3" id="KW-0808">Transferase</keyword>
<dbReference type="InterPro" id="IPR017438">
    <property type="entry name" value="ATP-NAD_kinase_N"/>
</dbReference>
<evidence type="ECO:0000256" key="4">
    <source>
        <dbReference type="ARBA" id="ARBA00022741"/>
    </source>
</evidence>
<dbReference type="SMART" id="SM00046">
    <property type="entry name" value="DAGKc"/>
    <property type="match status" value="1"/>
</dbReference>
<dbReference type="InterPro" id="IPR001206">
    <property type="entry name" value="Diacylglycerol_kinase_cat_dom"/>
</dbReference>
<dbReference type="GO" id="GO:0008654">
    <property type="term" value="P:phospholipid biosynthetic process"/>
    <property type="evidence" value="ECO:0007669"/>
    <property type="project" value="UniProtKB-KW"/>
</dbReference>
<keyword evidence="5 10" id="KW-0418">Kinase</keyword>
<proteinExistence type="inferred from homology"/>
<organism evidence="10 11">
    <name type="scientific">Candidatus Lachnoclostridium stercoripullorum</name>
    <dbReference type="NCBI Taxonomy" id="2838635"/>
    <lineage>
        <taxon>Bacteria</taxon>
        <taxon>Bacillati</taxon>
        <taxon>Bacillota</taxon>
        <taxon>Clostridia</taxon>
        <taxon>Lachnospirales</taxon>
        <taxon>Lachnospiraceae</taxon>
    </lineage>
</organism>
<sequence>MYYFIVNPDSGRGRGFRIWRKLEKMLSRTCEEYEAYFTHGPGDARAIAGELTEGNRDPKVIVVAGGDGTLNEVVDGLSFNGPVTLGYIPGGSGNDFARSLRLPKSPRRGMRKIRRARYQRLVDYGVLSYGEGEVCHRRFVVSAGIGLDAAICHSLLYGGLARMFRGKVRYIAAGLWQILRLRPVKGYLILDGVQKVEFNHICFISAHIHPFEGGGFRFAPEADCSDGLLSVCVVHTASRVRLIQILLDAFLGRKNRRSGVRRYSCREAAIHLERPMAVHADGESCQMQQDIHLHCVQKKMRVIV</sequence>
<evidence type="ECO:0000259" key="9">
    <source>
        <dbReference type="PROSITE" id="PS50146"/>
    </source>
</evidence>
<dbReference type="PANTHER" id="PTHR12358">
    <property type="entry name" value="SPHINGOSINE KINASE"/>
    <property type="match status" value="1"/>
</dbReference>
<name>A0A9D1W3X8_9FIRM</name>
<dbReference type="InterPro" id="IPR016064">
    <property type="entry name" value="NAD/diacylglycerol_kinase_sf"/>
</dbReference>
<dbReference type="Pfam" id="PF00781">
    <property type="entry name" value="DAGK_cat"/>
    <property type="match status" value="1"/>
</dbReference>
<dbReference type="Pfam" id="PF19279">
    <property type="entry name" value="YegS_C"/>
    <property type="match status" value="1"/>
</dbReference>
<dbReference type="Proteomes" id="UP000886780">
    <property type="component" value="Unassembled WGS sequence"/>
</dbReference>
<dbReference type="Gene3D" id="2.60.200.40">
    <property type="match status" value="1"/>
</dbReference>
<dbReference type="InterPro" id="IPR050187">
    <property type="entry name" value="Lipid_Phosphate_FormReg"/>
</dbReference>
<keyword evidence="7" id="KW-0444">Lipid biosynthesis</keyword>